<dbReference type="PROSITE" id="PS01047">
    <property type="entry name" value="HMA_1"/>
    <property type="match status" value="1"/>
</dbReference>
<evidence type="ECO:0000259" key="7">
    <source>
        <dbReference type="PROSITE" id="PS50846"/>
    </source>
</evidence>
<evidence type="ECO:0000256" key="2">
    <source>
        <dbReference type="ARBA" id="ARBA00015313"/>
    </source>
</evidence>
<feature type="domain" description="HMA" evidence="7">
    <location>
        <begin position="1"/>
        <end position="67"/>
    </location>
</feature>
<evidence type="ECO:0000256" key="1">
    <source>
        <dbReference type="ARBA" id="ARBA00004496"/>
    </source>
</evidence>
<dbReference type="GeneID" id="33895879"/>
<dbReference type="InterPro" id="IPR017969">
    <property type="entry name" value="Heavy-metal-associated_CS"/>
</dbReference>
<dbReference type="GO" id="GO:0005507">
    <property type="term" value="F:copper ion binding"/>
    <property type="evidence" value="ECO:0007669"/>
    <property type="project" value="InterPro"/>
</dbReference>
<dbReference type="PANTHER" id="PTHR46594:SF4">
    <property type="entry name" value="P-TYPE CATION-TRANSPORTING ATPASE"/>
    <property type="match status" value="1"/>
</dbReference>
<dbReference type="InterPro" id="IPR049740">
    <property type="entry name" value="CopZ"/>
</dbReference>
<dbReference type="PROSITE" id="PS50846">
    <property type="entry name" value="HMA_2"/>
    <property type="match status" value="1"/>
</dbReference>
<organism evidence="8 9">
    <name type="scientific">Bacillus cytotoxicus</name>
    <dbReference type="NCBI Taxonomy" id="580165"/>
    <lineage>
        <taxon>Bacteria</taxon>
        <taxon>Bacillati</taxon>
        <taxon>Bacillota</taxon>
        <taxon>Bacilli</taxon>
        <taxon>Bacillales</taxon>
        <taxon>Bacillaceae</taxon>
        <taxon>Bacillus</taxon>
        <taxon>Bacillus cereus group</taxon>
    </lineage>
</organism>
<dbReference type="RefSeq" id="WP_011983628.1">
    <property type="nucleotide sequence ID" value="NZ_CP024096.1"/>
</dbReference>
<evidence type="ECO:0000313" key="8">
    <source>
        <dbReference type="EMBL" id="SCL84629.1"/>
    </source>
</evidence>
<dbReference type="InterPro" id="IPR036163">
    <property type="entry name" value="HMA_dom_sf"/>
</dbReference>
<comment type="caution">
    <text evidence="8">The sequence shown here is derived from an EMBL/GenBank/DDBJ whole genome shotgun (WGS) entry which is preliminary data.</text>
</comment>
<evidence type="ECO:0000256" key="5">
    <source>
        <dbReference type="ARBA" id="ARBA00023008"/>
    </source>
</evidence>
<dbReference type="GO" id="GO:0005737">
    <property type="term" value="C:cytoplasm"/>
    <property type="evidence" value="ECO:0007669"/>
    <property type="project" value="UniProtKB-SubCell"/>
</dbReference>
<dbReference type="SUPFAM" id="SSF55008">
    <property type="entry name" value="HMA, heavy metal-associated domain"/>
    <property type="match status" value="1"/>
</dbReference>
<dbReference type="Gene3D" id="3.30.70.100">
    <property type="match status" value="1"/>
</dbReference>
<name>A0AAX2CD23_9BACI</name>
<keyword evidence="5" id="KW-0186">Copper</keyword>
<gene>
    <name evidence="8" type="ORF">BCB44BAC_00595</name>
</gene>
<comment type="subcellular location">
    <subcellularLocation>
        <location evidence="1">Cytoplasm</location>
    </subcellularLocation>
</comment>
<keyword evidence="6" id="KW-0143">Chaperone</keyword>
<dbReference type="NCBIfam" id="NF033795">
    <property type="entry name" value="chaper_CopZ_Bs"/>
    <property type="match status" value="1"/>
</dbReference>
<evidence type="ECO:0000313" key="9">
    <source>
        <dbReference type="Proteomes" id="UP000242164"/>
    </source>
</evidence>
<sequence length="67" mass="7324">MTVTLNVKGMTCNHCKAAVTNTLQEINGVSRVVVELQAGTVEIAYDETKVNVQQLKDAIEEQGYDIV</sequence>
<accession>A0AAX2CD23</accession>
<dbReference type="EMBL" id="FMIK01000015">
    <property type="protein sequence ID" value="SCL84629.1"/>
    <property type="molecule type" value="Genomic_DNA"/>
</dbReference>
<protein>
    <recommendedName>
        <fullName evidence="2">Copper chaperone CopZ</fullName>
    </recommendedName>
</protein>
<dbReference type="Proteomes" id="UP000242164">
    <property type="component" value="Unassembled WGS sequence"/>
</dbReference>
<dbReference type="NCBIfam" id="TIGR00003">
    <property type="entry name" value="copper ion binding protein"/>
    <property type="match status" value="1"/>
</dbReference>
<dbReference type="PRINTS" id="PR00942">
    <property type="entry name" value="CUATPASEI"/>
</dbReference>
<evidence type="ECO:0000256" key="6">
    <source>
        <dbReference type="ARBA" id="ARBA00023186"/>
    </source>
</evidence>
<dbReference type="AlphaFoldDB" id="A0AAX2CD23"/>
<keyword evidence="4" id="KW-0479">Metal-binding</keyword>
<dbReference type="Pfam" id="PF00403">
    <property type="entry name" value="HMA"/>
    <property type="match status" value="1"/>
</dbReference>
<reference evidence="8 9" key="1">
    <citation type="submission" date="2016-08" db="EMBL/GenBank/DDBJ databases">
        <authorList>
            <person name="Loux V."/>
            <person name="Rue O."/>
        </authorList>
    </citation>
    <scope>NUCLEOTIDE SEQUENCE [LARGE SCALE GENOMIC DNA]</scope>
    <source>
        <strain evidence="8 9">AFSSA_08CEB44bac</strain>
    </source>
</reference>
<dbReference type="FunFam" id="3.30.70.100:FF:000001">
    <property type="entry name" value="ATPase copper transporting beta"/>
    <property type="match status" value="1"/>
</dbReference>
<dbReference type="PANTHER" id="PTHR46594">
    <property type="entry name" value="P-TYPE CATION-TRANSPORTING ATPASE"/>
    <property type="match status" value="1"/>
</dbReference>
<evidence type="ECO:0000256" key="3">
    <source>
        <dbReference type="ARBA" id="ARBA00022490"/>
    </source>
</evidence>
<proteinExistence type="predicted"/>
<evidence type="ECO:0000256" key="4">
    <source>
        <dbReference type="ARBA" id="ARBA00022723"/>
    </source>
</evidence>
<keyword evidence="3" id="KW-0963">Cytoplasm</keyword>
<dbReference type="CDD" id="cd00371">
    <property type="entry name" value="HMA"/>
    <property type="match status" value="1"/>
</dbReference>
<dbReference type="InterPro" id="IPR006121">
    <property type="entry name" value="HMA_dom"/>
</dbReference>
<dbReference type="InterPro" id="IPR006122">
    <property type="entry name" value="HMA_Cu_ion-bd"/>
</dbReference>